<reference evidence="2 3" key="1">
    <citation type="submission" date="2018-09" db="EMBL/GenBank/DDBJ databases">
        <title>Nesterenkonia natronophila sp. nov., an alkaliphilic actinobacteriume isolated from a soda lake, and emended description of the genus Nesterenkonia.</title>
        <authorList>
            <person name="Menes R.J."/>
            <person name="Iriarte A."/>
        </authorList>
    </citation>
    <scope>NUCLEOTIDE SEQUENCE [LARGE SCALE GENOMIC DNA]</scope>
    <source>
        <strain evidence="2 3">M8</strain>
    </source>
</reference>
<evidence type="ECO:0000313" key="2">
    <source>
        <dbReference type="EMBL" id="RJN32675.1"/>
    </source>
</evidence>
<gene>
    <name evidence="2" type="ORF">D3250_02280</name>
</gene>
<dbReference type="Proteomes" id="UP000266615">
    <property type="component" value="Unassembled WGS sequence"/>
</dbReference>
<evidence type="ECO:0000256" key="1">
    <source>
        <dbReference type="SAM" id="MobiDB-lite"/>
    </source>
</evidence>
<feature type="compositionally biased region" description="Low complexity" evidence="1">
    <location>
        <begin position="1"/>
        <end position="11"/>
    </location>
</feature>
<proteinExistence type="predicted"/>
<evidence type="ECO:0000313" key="3">
    <source>
        <dbReference type="Proteomes" id="UP000266615"/>
    </source>
</evidence>
<dbReference type="EMBL" id="QYZP01000001">
    <property type="protein sequence ID" value="RJN32675.1"/>
    <property type="molecule type" value="Genomic_DNA"/>
</dbReference>
<dbReference type="AlphaFoldDB" id="A0A3A4FJV0"/>
<accession>A0A3A4FJV0</accession>
<protein>
    <submittedName>
        <fullName evidence="2">Uncharacterized protein</fullName>
    </submittedName>
</protein>
<name>A0A3A4FJV0_9MICC</name>
<organism evidence="2 3">
    <name type="scientific">Nesterenkonia natronophila</name>
    <dbReference type="NCBI Taxonomy" id="2174932"/>
    <lineage>
        <taxon>Bacteria</taxon>
        <taxon>Bacillati</taxon>
        <taxon>Actinomycetota</taxon>
        <taxon>Actinomycetes</taxon>
        <taxon>Micrococcales</taxon>
        <taxon>Micrococcaceae</taxon>
        <taxon>Nesterenkonia</taxon>
    </lineage>
</organism>
<comment type="caution">
    <text evidence="2">The sequence shown here is derived from an EMBL/GenBank/DDBJ whole genome shotgun (WGS) entry which is preliminary data.</text>
</comment>
<keyword evidence="3" id="KW-1185">Reference proteome</keyword>
<feature type="compositionally biased region" description="Basic residues" evidence="1">
    <location>
        <begin position="12"/>
        <end position="21"/>
    </location>
</feature>
<sequence>MGRTGQRCLPTSRRRSRRQQRPRLQDPGRAGFGGWEASGGYAPVQVLGQSSALRQLCSRNVLALTVVA</sequence>
<feature type="region of interest" description="Disordered" evidence="1">
    <location>
        <begin position="1"/>
        <end position="34"/>
    </location>
</feature>